<proteinExistence type="predicted"/>
<keyword evidence="2" id="KW-1185">Reference proteome</keyword>
<name>A0AAV8QIT2_ENSVE</name>
<comment type="caution">
    <text evidence="1">The sequence shown here is derived from an EMBL/GenBank/DDBJ whole genome shotgun (WGS) entry which is preliminary data.</text>
</comment>
<sequence>MRRWRDRPDRGGEGWIGVLGEDEALKKFTFEVSELHWVAMDPKLRVGGESGPEVAERCTRLWRDLARCVTKGMNPLAGMLSLWGSAYCVKGDREKEFRECEYDMEASVDFYKEDNPIKPSVTGFLV</sequence>
<dbReference type="Proteomes" id="UP001222027">
    <property type="component" value="Unassembled WGS sequence"/>
</dbReference>
<evidence type="ECO:0000313" key="2">
    <source>
        <dbReference type="Proteomes" id="UP001222027"/>
    </source>
</evidence>
<accession>A0AAV8QIT2</accession>
<dbReference type="AlphaFoldDB" id="A0AAV8QIT2"/>
<organism evidence="1 2">
    <name type="scientific">Ensete ventricosum</name>
    <name type="common">Abyssinian banana</name>
    <name type="synonym">Musa ensete</name>
    <dbReference type="NCBI Taxonomy" id="4639"/>
    <lineage>
        <taxon>Eukaryota</taxon>
        <taxon>Viridiplantae</taxon>
        <taxon>Streptophyta</taxon>
        <taxon>Embryophyta</taxon>
        <taxon>Tracheophyta</taxon>
        <taxon>Spermatophyta</taxon>
        <taxon>Magnoliopsida</taxon>
        <taxon>Liliopsida</taxon>
        <taxon>Zingiberales</taxon>
        <taxon>Musaceae</taxon>
        <taxon>Ensete</taxon>
    </lineage>
</organism>
<dbReference type="EMBL" id="JAQQAF010000007">
    <property type="protein sequence ID" value="KAJ8471617.1"/>
    <property type="molecule type" value="Genomic_DNA"/>
</dbReference>
<protein>
    <submittedName>
        <fullName evidence="1">Uncharacterized protein</fullName>
    </submittedName>
</protein>
<evidence type="ECO:0000313" key="1">
    <source>
        <dbReference type="EMBL" id="KAJ8471617.1"/>
    </source>
</evidence>
<gene>
    <name evidence="1" type="ORF">OPV22_025960</name>
</gene>
<reference evidence="1 2" key="1">
    <citation type="submission" date="2022-12" db="EMBL/GenBank/DDBJ databases">
        <title>Chromosome-scale assembly of the Ensete ventricosum genome.</title>
        <authorList>
            <person name="Dussert Y."/>
            <person name="Stocks J."/>
            <person name="Wendawek A."/>
            <person name="Woldeyes F."/>
            <person name="Nichols R.A."/>
            <person name="Borrell J.S."/>
        </authorList>
    </citation>
    <scope>NUCLEOTIDE SEQUENCE [LARGE SCALE GENOMIC DNA]</scope>
    <source>
        <strain evidence="2">cv. Maze</strain>
        <tissue evidence="1">Seeds</tissue>
    </source>
</reference>